<dbReference type="PANTHER" id="PTHR22957:SF337">
    <property type="entry name" value="TBC1 DOMAIN FAMILY MEMBER 5"/>
    <property type="match status" value="1"/>
</dbReference>
<dbReference type="SMART" id="SM00164">
    <property type="entry name" value="TBC"/>
    <property type="match status" value="1"/>
</dbReference>
<accession>C5DTS2</accession>
<dbReference type="Proteomes" id="UP000008536">
    <property type="component" value="Chromosome C"/>
</dbReference>
<dbReference type="KEGG" id="zro:ZYRO0C10846g"/>
<proteinExistence type="predicted"/>
<evidence type="ECO:0000259" key="2">
    <source>
        <dbReference type="PROSITE" id="PS50086"/>
    </source>
</evidence>
<dbReference type="FunCoup" id="C5DTS2">
    <property type="interactions" value="52"/>
</dbReference>
<dbReference type="AlphaFoldDB" id="C5DTS2"/>
<dbReference type="InterPro" id="IPR000195">
    <property type="entry name" value="Rab-GAP-TBC_dom"/>
</dbReference>
<gene>
    <name evidence="3" type="ordered locus">ZYRO0C10846g</name>
</gene>
<dbReference type="EMBL" id="CU928175">
    <property type="protein sequence ID" value="CAR27183.1"/>
    <property type="molecule type" value="Genomic_DNA"/>
</dbReference>
<dbReference type="HOGENOM" id="CLU_033840_0_0_1"/>
<dbReference type="InterPro" id="IPR035969">
    <property type="entry name" value="Rab-GAP_TBC_sf"/>
</dbReference>
<name>C5DTS2_ZYGRC</name>
<dbReference type="PANTHER" id="PTHR22957">
    <property type="entry name" value="TBC1 DOMAIN FAMILY MEMBER GTPASE-ACTIVATING PROTEIN"/>
    <property type="match status" value="1"/>
</dbReference>
<keyword evidence="4" id="KW-1185">Reference proteome</keyword>
<evidence type="ECO:0000313" key="4">
    <source>
        <dbReference type="Proteomes" id="UP000008536"/>
    </source>
</evidence>
<sequence>MDLKQVAVDRYGSRDELVQRGVWRGELYRYADTDKGRGWLWKALIAEEQANNGNQFDKRHQMHVRRLTPPAVPKLTAPLEKPVIELDLRRLNDAELLQPEVQKTLLELMIRVLTIHNWTYKQGFHELLGTIWLQLREPNSTMTVFEKMMEQVVPIFYNETRLAQWEKHIFAPLLKVCSPILHDQLYREGNHTNLLWLLRWTRVLFLRELPMDYVLVIWDHILTGTYPIETLLSGIIVVLLLNVYGELSHPECDDDDLVEILLNYNESVSSLVDSAELCRMGSRLVELWFLQDVNSLRMICNTFLKLRFNVNQVDNNNS</sequence>
<dbReference type="PROSITE" id="PS50086">
    <property type="entry name" value="TBC_RABGAP"/>
    <property type="match status" value="1"/>
</dbReference>
<evidence type="ECO:0000256" key="1">
    <source>
        <dbReference type="ARBA" id="ARBA00022468"/>
    </source>
</evidence>
<organism evidence="3 4">
    <name type="scientific">Zygosaccharomyces rouxii (strain ATCC 2623 / CBS 732 / NBRC 1130 / NCYC 568 / NRRL Y-229)</name>
    <dbReference type="NCBI Taxonomy" id="559307"/>
    <lineage>
        <taxon>Eukaryota</taxon>
        <taxon>Fungi</taxon>
        <taxon>Dikarya</taxon>
        <taxon>Ascomycota</taxon>
        <taxon>Saccharomycotina</taxon>
        <taxon>Saccharomycetes</taxon>
        <taxon>Saccharomycetales</taxon>
        <taxon>Saccharomycetaceae</taxon>
        <taxon>Zygosaccharomyces</taxon>
    </lineage>
</organism>
<protein>
    <submittedName>
        <fullName evidence="3">ZYRO0C10846p</fullName>
    </submittedName>
</protein>
<keyword evidence="1" id="KW-0343">GTPase activation</keyword>
<evidence type="ECO:0000313" key="3">
    <source>
        <dbReference type="EMBL" id="CAR27183.1"/>
    </source>
</evidence>
<dbReference type="InParanoid" id="C5DTS2"/>
<dbReference type="SUPFAM" id="SSF47923">
    <property type="entry name" value="Ypt/Rab-GAP domain of gyp1p"/>
    <property type="match status" value="2"/>
</dbReference>
<dbReference type="Gene3D" id="1.10.472.80">
    <property type="entry name" value="Ypt/Rab-GAP domain of gyp1p, domain 3"/>
    <property type="match status" value="1"/>
</dbReference>
<dbReference type="GO" id="GO:0005096">
    <property type="term" value="F:GTPase activator activity"/>
    <property type="evidence" value="ECO:0007669"/>
    <property type="project" value="UniProtKB-KW"/>
</dbReference>
<feature type="domain" description="Rab-GAP TBC" evidence="2">
    <location>
        <begin position="31"/>
        <end position="225"/>
    </location>
</feature>
<reference evidence="3 4" key="1">
    <citation type="journal article" date="2009" name="Genome Res.">
        <title>Comparative genomics of protoploid Saccharomycetaceae.</title>
        <authorList>
            <consortium name="The Genolevures Consortium"/>
            <person name="Souciet J.-L."/>
            <person name="Dujon B."/>
            <person name="Gaillardin C."/>
            <person name="Johnston M."/>
            <person name="Baret P.V."/>
            <person name="Cliften P."/>
            <person name="Sherman D.J."/>
            <person name="Weissenbach J."/>
            <person name="Westhof E."/>
            <person name="Wincker P."/>
            <person name="Jubin C."/>
            <person name="Poulain J."/>
            <person name="Barbe V."/>
            <person name="Segurens B."/>
            <person name="Artiguenave F."/>
            <person name="Anthouard V."/>
            <person name="Vacherie B."/>
            <person name="Val M.-E."/>
            <person name="Fulton R.S."/>
            <person name="Minx P."/>
            <person name="Wilson R."/>
            <person name="Durrens P."/>
            <person name="Jean G."/>
            <person name="Marck C."/>
            <person name="Martin T."/>
            <person name="Nikolski M."/>
            <person name="Rolland T."/>
            <person name="Seret M.-L."/>
            <person name="Casaregola S."/>
            <person name="Despons L."/>
            <person name="Fairhead C."/>
            <person name="Fischer G."/>
            <person name="Lafontaine I."/>
            <person name="Leh V."/>
            <person name="Lemaire M."/>
            <person name="de Montigny J."/>
            <person name="Neuveglise C."/>
            <person name="Thierry A."/>
            <person name="Blanc-Lenfle I."/>
            <person name="Bleykasten C."/>
            <person name="Diffels J."/>
            <person name="Fritsch E."/>
            <person name="Frangeul L."/>
            <person name="Goeffon A."/>
            <person name="Jauniaux N."/>
            <person name="Kachouri-Lafond R."/>
            <person name="Payen C."/>
            <person name="Potier S."/>
            <person name="Pribylova L."/>
            <person name="Ozanne C."/>
            <person name="Richard G.-F."/>
            <person name="Sacerdot C."/>
            <person name="Straub M.-L."/>
            <person name="Talla E."/>
        </authorList>
    </citation>
    <scope>NUCLEOTIDE SEQUENCE [LARGE SCALE GENOMIC DNA]</scope>
    <source>
        <strain evidence="3 4">ATCC 2623 / CBS 732 / BCRC 21506 / NBRC 1130 / NCYC 568 / NRRL Y-229</strain>
    </source>
</reference>
<dbReference type="Pfam" id="PF00566">
    <property type="entry name" value="RabGAP-TBC"/>
    <property type="match status" value="1"/>
</dbReference>
<dbReference type="STRING" id="559307.C5DTS2"/>